<dbReference type="PROSITE" id="PS51257">
    <property type="entry name" value="PROKAR_LIPOPROTEIN"/>
    <property type="match status" value="1"/>
</dbReference>
<gene>
    <name evidence="1" type="ORF">ACJMK2_010955</name>
</gene>
<organism evidence="1 2">
    <name type="scientific">Sinanodonta woodiana</name>
    <name type="common">Chinese pond mussel</name>
    <name type="synonym">Anodonta woodiana</name>
    <dbReference type="NCBI Taxonomy" id="1069815"/>
    <lineage>
        <taxon>Eukaryota</taxon>
        <taxon>Metazoa</taxon>
        <taxon>Spiralia</taxon>
        <taxon>Lophotrochozoa</taxon>
        <taxon>Mollusca</taxon>
        <taxon>Bivalvia</taxon>
        <taxon>Autobranchia</taxon>
        <taxon>Heteroconchia</taxon>
        <taxon>Palaeoheterodonta</taxon>
        <taxon>Unionida</taxon>
        <taxon>Unionoidea</taxon>
        <taxon>Unionidae</taxon>
        <taxon>Unioninae</taxon>
        <taxon>Sinanodonta</taxon>
    </lineage>
</organism>
<evidence type="ECO:0000313" key="2">
    <source>
        <dbReference type="Proteomes" id="UP001634394"/>
    </source>
</evidence>
<evidence type="ECO:0000313" key="1">
    <source>
        <dbReference type="EMBL" id="KAL3856172.1"/>
    </source>
</evidence>
<dbReference type="AlphaFoldDB" id="A0ABD3V3E2"/>
<reference evidence="1 2" key="1">
    <citation type="submission" date="2024-11" db="EMBL/GenBank/DDBJ databases">
        <title>Chromosome-level genome assembly of the freshwater bivalve Anodonta woodiana.</title>
        <authorList>
            <person name="Chen X."/>
        </authorList>
    </citation>
    <scope>NUCLEOTIDE SEQUENCE [LARGE SCALE GENOMIC DNA]</scope>
    <source>
        <strain evidence="1">MN2024</strain>
        <tissue evidence="1">Gills</tissue>
    </source>
</reference>
<name>A0ABD3V3E2_SINWO</name>
<keyword evidence="2" id="KW-1185">Reference proteome</keyword>
<accession>A0ABD3V3E2</accession>
<sequence>MSEDMKREIVALLGVSVGSLFKIISFMPPTFGLGCKRKELYFYIIKIYAMPTKKAKTPTPFEDPSAAVSPCSIAPVTVQAS</sequence>
<protein>
    <submittedName>
        <fullName evidence="1">Uncharacterized protein</fullName>
    </submittedName>
</protein>
<proteinExistence type="predicted"/>
<dbReference type="Proteomes" id="UP001634394">
    <property type="component" value="Unassembled WGS sequence"/>
</dbReference>
<dbReference type="EMBL" id="JBJQND010000013">
    <property type="protein sequence ID" value="KAL3856172.1"/>
    <property type="molecule type" value="Genomic_DNA"/>
</dbReference>
<comment type="caution">
    <text evidence="1">The sequence shown here is derived from an EMBL/GenBank/DDBJ whole genome shotgun (WGS) entry which is preliminary data.</text>
</comment>